<keyword evidence="2" id="KW-0472">Membrane</keyword>
<dbReference type="GO" id="GO:0020037">
    <property type="term" value="F:heme binding"/>
    <property type="evidence" value="ECO:0007669"/>
    <property type="project" value="InterPro"/>
</dbReference>
<evidence type="ECO:0000256" key="1">
    <source>
        <dbReference type="ARBA" id="ARBA00010617"/>
    </source>
</evidence>
<reference evidence="3" key="1">
    <citation type="submission" date="2023-06" db="EMBL/GenBank/DDBJ databases">
        <title>Genome-scale phylogeny and comparative genomics of the fungal order Sordariales.</title>
        <authorList>
            <consortium name="Lawrence Berkeley National Laboratory"/>
            <person name="Hensen N."/>
            <person name="Bonometti L."/>
            <person name="Westerberg I."/>
            <person name="Brannstrom I.O."/>
            <person name="Guillou S."/>
            <person name="Cros-Aarteil S."/>
            <person name="Calhoun S."/>
            <person name="Haridas S."/>
            <person name="Kuo A."/>
            <person name="Mondo S."/>
            <person name="Pangilinan J."/>
            <person name="Riley R."/>
            <person name="LaButti K."/>
            <person name="Andreopoulos B."/>
            <person name="Lipzen A."/>
            <person name="Chen C."/>
            <person name="Yanf M."/>
            <person name="Daum C."/>
            <person name="Ng V."/>
            <person name="Clum A."/>
            <person name="Steindorff A."/>
            <person name="Ohm R."/>
            <person name="Martin F."/>
            <person name="Silar P."/>
            <person name="Natvig D."/>
            <person name="Lalanne C."/>
            <person name="Gautier V."/>
            <person name="Ament-velasquez S.L."/>
            <person name="Kruys A."/>
            <person name="Hutchinson M.I."/>
            <person name="Powell A.J."/>
            <person name="Barry K."/>
            <person name="Miller A.N."/>
            <person name="Grigoriev I.V."/>
            <person name="Debuchy R."/>
            <person name="Gladieux P."/>
            <person name="Thoren M.H."/>
            <person name="Johannesson H."/>
        </authorList>
    </citation>
    <scope>NUCLEOTIDE SEQUENCE</scope>
    <source>
        <strain evidence="3">SMH3391-2</strain>
    </source>
</reference>
<keyword evidence="2" id="KW-0812">Transmembrane</keyword>
<dbReference type="Gene3D" id="1.10.630.10">
    <property type="entry name" value="Cytochrome P450"/>
    <property type="match status" value="1"/>
</dbReference>
<dbReference type="GO" id="GO:0016705">
    <property type="term" value="F:oxidoreductase activity, acting on paired donors, with incorporation or reduction of molecular oxygen"/>
    <property type="evidence" value="ECO:0007669"/>
    <property type="project" value="InterPro"/>
</dbReference>
<comment type="caution">
    <text evidence="3">The sequence shown here is derived from an EMBL/GenBank/DDBJ whole genome shotgun (WGS) entry which is preliminary data.</text>
</comment>
<evidence type="ECO:0000256" key="2">
    <source>
        <dbReference type="SAM" id="Phobius"/>
    </source>
</evidence>
<evidence type="ECO:0000313" key="3">
    <source>
        <dbReference type="EMBL" id="KAK0610054.1"/>
    </source>
</evidence>
<dbReference type="PANTHER" id="PTHR46696:SF6">
    <property type="entry name" value="P450, PUTATIVE (EUROFUNG)-RELATED"/>
    <property type="match status" value="1"/>
</dbReference>
<dbReference type="PRINTS" id="PR00359">
    <property type="entry name" value="BP450"/>
</dbReference>
<accession>A0AA39TK03</accession>
<organism evidence="3 4">
    <name type="scientific">Bombardia bombarda</name>
    <dbReference type="NCBI Taxonomy" id="252184"/>
    <lineage>
        <taxon>Eukaryota</taxon>
        <taxon>Fungi</taxon>
        <taxon>Dikarya</taxon>
        <taxon>Ascomycota</taxon>
        <taxon>Pezizomycotina</taxon>
        <taxon>Sordariomycetes</taxon>
        <taxon>Sordariomycetidae</taxon>
        <taxon>Sordariales</taxon>
        <taxon>Lasiosphaeriaceae</taxon>
        <taxon>Bombardia</taxon>
    </lineage>
</organism>
<dbReference type="SUPFAM" id="SSF48264">
    <property type="entry name" value="Cytochrome P450"/>
    <property type="match status" value="1"/>
</dbReference>
<dbReference type="EMBL" id="JAULSR010000011">
    <property type="protein sequence ID" value="KAK0610054.1"/>
    <property type="molecule type" value="Genomic_DNA"/>
</dbReference>
<dbReference type="PANTHER" id="PTHR46696">
    <property type="entry name" value="P450, PUTATIVE (EUROFUNG)-RELATED"/>
    <property type="match status" value="1"/>
</dbReference>
<evidence type="ECO:0000313" key="4">
    <source>
        <dbReference type="Proteomes" id="UP001174934"/>
    </source>
</evidence>
<keyword evidence="2" id="KW-1133">Transmembrane helix</keyword>
<dbReference type="AlphaFoldDB" id="A0AA39TK03"/>
<name>A0AA39TK03_9PEZI</name>
<sequence>MAASRTISSLNRRLPVLLLSKRSSTMAAVDIIPHFPLKRPAGIEPPREFASLRLTDPVAKVKLFDDTPAWLATKHHDNLCSLLSTSRPYNRAYIQKPVDDLSDKMKAKGCADGPIDLIEQFALPIIYTILGVPFEDLEFLAKQNSIRTNGSSTAREASSANEELLRYLTNLVEARSKEPKDDLVNKLVTEQVKPGKLDKADAVQIAFLLLVAGNATMMNMIALGVVTLFQYTTQLAELKVNPDATVSGFVNELCRYHTTSAMAMRRVAKEDVFPNADEFYMHRKSSVEGEEPLGFGHEEHRCIAEHPAKAELRTICSATLFNKCLLGV</sequence>
<gene>
    <name evidence="3" type="ORF">B0T17DRAFT_593874</name>
</gene>
<dbReference type="Proteomes" id="UP001174934">
    <property type="component" value="Unassembled WGS sequence"/>
</dbReference>
<proteinExistence type="inferred from homology"/>
<keyword evidence="4" id="KW-1185">Reference proteome</keyword>
<feature type="transmembrane region" description="Helical" evidence="2">
    <location>
        <begin position="205"/>
        <end position="229"/>
    </location>
</feature>
<dbReference type="GO" id="GO:0005506">
    <property type="term" value="F:iron ion binding"/>
    <property type="evidence" value="ECO:0007669"/>
    <property type="project" value="InterPro"/>
</dbReference>
<protein>
    <submittedName>
        <fullName evidence="3">Cytochrome P450</fullName>
    </submittedName>
</protein>
<dbReference type="InterPro" id="IPR036396">
    <property type="entry name" value="Cyt_P450_sf"/>
</dbReference>
<dbReference type="GO" id="GO:0004497">
    <property type="term" value="F:monooxygenase activity"/>
    <property type="evidence" value="ECO:0007669"/>
    <property type="project" value="InterPro"/>
</dbReference>
<comment type="similarity">
    <text evidence="1">Belongs to the cytochrome P450 family.</text>
</comment>
<dbReference type="InterPro" id="IPR002397">
    <property type="entry name" value="Cyt_P450_B"/>
</dbReference>